<name>A0A9E7SD47_9EURY</name>
<reference evidence="1 2" key="1">
    <citation type="submission" date="2021-08" db="EMBL/GenBank/DDBJ databases">
        <title>Thermococcus onnuriiensis IOH2.</title>
        <authorList>
            <person name="Park Y.-J."/>
        </authorList>
    </citation>
    <scope>NUCLEOTIDE SEQUENCE [LARGE SCALE GENOMIC DNA]</scope>
    <source>
        <strain evidence="1 2">IOH2</strain>
    </source>
</reference>
<dbReference type="KEGG" id="thei:K1720_03000"/>
<accession>A0A9E7SD47</accession>
<dbReference type="RefSeq" id="WP_251949797.1">
    <property type="nucleotide sequence ID" value="NZ_CP080572.1"/>
</dbReference>
<protein>
    <submittedName>
        <fullName evidence="1">Uncharacterized protein</fullName>
    </submittedName>
</protein>
<dbReference type="AlphaFoldDB" id="A0A9E7SD47"/>
<organism evidence="1 2">
    <name type="scientific">Thermococcus argininiproducens</name>
    <dbReference type="NCBI Taxonomy" id="2866384"/>
    <lineage>
        <taxon>Archaea</taxon>
        <taxon>Methanobacteriati</taxon>
        <taxon>Methanobacteriota</taxon>
        <taxon>Thermococci</taxon>
        <taxon>Thermococcales</taxon>
        <taxon>Thermococcaceae</taxon>
        <taxon>Thermococcus</taxon>
    </lineage>
</organism>
<evidence type="ECO:0000313" key="1">
    <source>
        <dbReference type="EMBL" id="USH00446.1"/>
    </source>
</evidence>
<sequence>MLVLPEVEKALERLKLKLLIQEKAKLTDAKVFDSVILFKNGHFLILLLFEEKPKKEVLSKVVASFPKPECWVLWRKRDKIYVQKLQEDEVISLQVHELDAFIELML</sequence>
<evidence type="ECO:0000313" key="2">
    <source>
        <dbReference type="Proteomes" id="UP001056425"/>
    </source>
</evidence>
<gene>
    <name evidence="1" type="ORF">K1720_03000</name>
</gene>
<keyword evidence="2" id="KW-1185">Reference proteome</keyword>
<dbReference type="GeneID" id="72777278"/>
<dbReference type="Proteomes" id="UP001056425">
    <property type="component" value="Chromosome"/>
</dbReference>
<dbReference type="EMBL" id="CP080572">
    <property type="protein sequence ID" value="USH00446.1"/>
    <property type="molecule type" value="Genomic_DNA"/>
</dbReference>
<proteinExistence type="predicted"/>